<keyword evidence="3" id="KW-1185">Reference proteome</keyword>
<dbReference type="OrthoDB" id="9809324at2"/>
<dbReference type="PANTHER" id="PTHR40396">
    <property type="entry name" value="ATPASE-LIKE PROTEIN"/>
    <property type="match status" value="1"/>
</dbReference>
<feature type="domain" description="ATPase AAA-type core" evidence="1">
    <location>
        <begin position="238"/>
        <end position="308"/>
    </location>
</feature>
<dbReference type="EMBL" id="CP017831">
    <property type="protein sequence ID" value="AOZ95462.1"/>
    <property type="molecule type" value="Genomic_DNA"/>
</dbReference>
<dbReference type="GO" id="GO:0016887">
    <property type="term" value="F:ATP hydrolysis activity"/>
    <property type="evidence" value="ECO:0007669"/>
    <property type="project" value="InterPro"/>
</dbReference>
<dbReference type="Gene3D" id="3.40.50.300">
    <property type="entry name" value="P-loop containing nucleotide triphosphate hydrolases"/>
    <property type="match status" value="1"/>
</dbReference>
<evidence type="ECO:0000313" key="2">
    <source>
        <dbReference type="EMBL" id="AOZ95462.1"/>
    </source>
</evidence>
<dbReference type="GO" id="GO:0005524">
    <property type="term" value="F:ATP binding"/>
    <property type="evidence" value="ECO:0007669"/>
    <property type="project" value="InterPro"/>
</dbReference>
<reference evidence="3" key="1">
    <citation type="submission" date="2016-10" db="EMBL/GenBank/DDBJ databases">
        <title>The complete genome sequence of the rumen bacterium Butyrivibrio hungatei MB2003.</title>
        <authorList>
            <person name="Palevich N."/>
            <person name="Kelly W.J."/>
            <person name="Leahy S.C."/>
            <person name="Altermann E."/>
            <person name="Rakonjac J."/>
            <person name="Attwood G.T."/>
        </authorList>
    </citation>
    <scope>NUCLEOTIDE SEQUENCE [LARGE SCALE GENOMIC DNA]</scope>
    <source>
        <strain evidence="3">MB2003</strain>
    </source>
</reference>
<evidence type="ECO:0000259" key="1">
    <source>
        <dbReference type="Pfam" id="PF13304"/>
    </source>
</evidence>
<sequence>MKILKVIASGFKNCADDFEISYIPTARKTAEDKEYELQEIADGLFVFSTIGVVGKNASGKTSVLDLLSVCYDILGTFRVNKKEYSLDGVKLTIYFYHEGNIYKYQTKLKEDEISDKVLFAEQKITYKKYYKTNVNSIFDEEGYEEYPLEGKLPEDTSSVFFVMKKLSRRAFYYGSFDLGCGIYKAAFMAQKIIDMPDRVLMNIIRIFDENITSLKMVDDSNFKLTSCGKTETLSDKELYSRLSNGTTKGLLLYTLVVLTLLEGDDLIIDEVENHFHKTLVENIISLYKDKSVNKYNSTLIFSTHYCELLDLFGRQDNIYITKADKKVNIHNMYKDYDVRSELLKSKQFYNNVFETAVNYEALMSLKKELKTS</sequence>
<dbReference type="AlphaFoldDB" id="A0A1D9NYX3"/>
<dbReference type="InterPro" id="IPR027417">
    <property type="entry name" value="P-loop_NTPase"/>
</dbReference>
<dbReference type="SUPFAM" id="SSF52540">
    <property type="entry name" value="P-loop containing nucleoside triphosphate hydrolases"/>
    <property type="match status" value="1"/>
</dbReference>
<dbReference type="RefSeq" id="WP_071175235.1">
    <property type="nucleotide sequence ID" value="NZ_CP017831.1"/>
</dbReference>
<dbReference type="PANTHER" id="PTHR40396:SF1">
    <property type="entry name" value="ATPASE AAA-TYPE CORE DOMAIN-CONTAINING PROTEIN"/>
    <property type="match status" value="1"/>
</dbReference>
<name>A0A1D9NYX3_9FIRM</name>
<protein>
    <submittedName>
        <fullName evidence="2">AAA domain-containing protein</fullName>
    </submittedName>
</protein>
<dbReference type="InterPro" id="IPR003959">
    <property type="entry name" value="ATPase_AAA_core"/>
</dbReference>
<dbReference type="Pfam" id="PF13304">
    <property type="entry name" value="AAA_21"/>
    <property type="match status" value="1"/>
</dbReference>
<organism evidence="2 3">
    <name type="scientific">Butyrivibrio hungatei</name>
    <dbReference type="NCBI Taxonomy" id="185008"/>
    <lineage>
        <taxon>Bacteria</taxon>
        <taxon>Bacillati</taxon>
        <taxon>Bacillota</taxon>
        <taxon>Clostridia</taxon>
        <taxon>Lachnospirales</taxon>
        <taxon>Lachnospiraceae</taxon>
        <taxon>Butyrivibrio</taxon>
    </lineage>
</organism>
<proteinExistence type="predicted"/>
<evidence type="ECO:0000313" key="3">
    <source>
        <dbReference type="Proteomes" id="UP000179284"/>
    </source>
</evidence>
<accession>A0A1D9NYX3</accession>
<gene>
    <name evidence="2" type="ORF">bhn_I0428</name>
</gene>
<dbReference type="KEGG" id="bhu:bhn_I0428"/>
<dbReference type="Proteomes" id="UP000179284">
    <property type="component" value="Chromosome I"/>
</dbReference>